<feature type="region of interest" description="Disordered" evidence="1">
    <location>
        <begin position="223"/>
        <end position="261"/>
    </location>
</feature>
<accession>A0A8A4TML5</accession>
<organism evidence="3 4">
    <name type="scientific">Sulfidibacter corallicola</name>
    <dbReference type="NCBI Taxonomy" id="2818388"/>
    <lineage>
        <taxon>Bacteria</taxon>
        <taxon>Pseudomonadati</taxon>
        <taxon>Acidobacteriota</taxon>
        <taxon>Holophagae</taxon>
        <taxon>Acanthopleuribacterales</taxon>
        <taxon>Acanthopleuribacteraceae</taxon>
        <taxon>Sulfidibacter</taxon>
    </lineage>
</organism>
<evidence type="ECO:0000256" key="2">
    <source>
        <dbReference type="SAM" id="SignalP"/>
    </source>
</evidence>
<keyword evidence="2" id="KW-0732">Signal</keyword>
<feature type="compositionally biased region" description="Basic and acidic residues" evidence="1">
    <location>
        <begin position="223"/>
        <end position="245"/>
    </location>
</feature>
<gene>
    <name evidence="3" type="ORF">J3U87_34850</name>
</gene>
<evidence type="ECO:0000313" key="3">
    <source>
        <dbReference type="EMBL" id="QTD50793.1"/>
    </source>
</evidence>
<proteinExistence type="predicted"/>
<sequence length="261" mass="29102">MYRSVLVFCAILLTSPAWADVLVLRNGKQLKFPGTYEVKGQFVVFSNEAGQVVQLPLKLVDLEKSKSATAELHAKLEAQAELAKAPPPKKEQKKEMSMGEIAAIIESNRDEENQPKDDISIGGDNLRTYGENNPRATGTEAAFVPVNDDEADTPEKANTRRDEFATSYQTLNGKLNQVNARIQNLEANLSIYETQAAYNEGPTGGMYEMAEKTREEITKLEQEREGLQKEMSALERNARKAGVRDLKRRKVAPQEEGQENN</sequence>
<dbReference type="KEGG" id="scor:J3U87_34850"/>
<evidence type="ECO:0000313" key="4">
    <source>
        <dbReference type="Proteomes" id="UP000663929"/>
    </source>
</evidence>
<keyword evidence="4" id="KW-1185">Reference proteome</keyword>
<dbReference type="Proteomes" id="UP000663929">
    <property type="component" value="Chromosome"/>
</dbReference>
<dbReference type="RefSeq" id="WP_237380805.1">
    <property type="nucleotide sequence ID" value="NZ_CP071793.1"/>
</dbReference>
<feature type="signal peptide" evidence="2">
    <location>
        <begin position="1"/>
        <end position="19"/>
    </location>
</feature>
<feature type="chain" id="PRO_5035303810" evidence="2">
    <location>
        <begin position="20"/>
        <end position="261"/>
    </location>
</feature>
<dbReference type="AlphaFoldDB" id="A0A8A4TML5"/>
<dbReference type="EMBL" id="CP071793">
    <property type="protein sequence ID" value="QTD50793.1"/>
    <property type="molecule type" value="Genomic_DNA"/>
</dbReference>
<evidence type="ECO:0000256" key="1">
    <source>
        <dbReference type="SAM" id="MobiDB-lite"/>
    </source>
</evidence>
<protein>
    <submittedName>
        <fullName evidence="3">Uncharacterized protein</fullName>
    </submittedName>
</protein>
<reference evidence="3" key="1">
    <citation type="submission" date="2021-03" db="EMBL/GenBank/DDBJ databases">
        <title>Acanthopleuribacteraceae sp. M133.</title>
        <authorList>
            <person name="Wang G."/>
        </authorList>
    </citation>
    <scope>NUCLEOTIDE SEQUENCE</scope>
    <source>
        <strain evidence="3">M133</strain>
    </source>
</reference>
<name>A0A8A4TML5_SULCO</name>